<dbReference type="InterPro" id="IPR007922">
    <property type="entry name" value="DciA-like"/>
</dbReference>
<proteinExistence type="predicted"/>
<dbReference type="PANTHER" id="PTHR36456:SF1">
    <property type="entry name" value="UPF0232 PROTEIN SCO3875"/>
    <property type="match status" value="1"/>
</dbReference>
<dbReference type="RefSeq" id="WP_269333547.1">
    <property type="nucleotide sequence ID" value="NZ_JAMZFT010000003.1"/>
</dbReference>
<feature type="region of interest" description="Disordered" evidence="1">
    <location>
        <begin position="1"/>
        <end position="26"/>
    </location>
</feature>
<dbReference type="PANTHER" id="PTHR36456">
    <property type="entry name" value="UPF0232 PROTEIN SCO3875"/>
    <property type="match status" value="1"/>
</dbReference>
<comment type="caution">
    <text evidence="2">The sequence shown here is derived from an EMBL/GenBank/DDBJ whole genome shotgun (WGS) entry which is preliminary data.</text>
</comment>
<gene>
    <name evidence="2" type="ORF">NJQ99_14265</name>
</gene>
<dbReference type="Pfam" id="PF05258">
    <property type="entry name" value="DciA"/>
    <property type="match status" value="1"/>
</dbReference>
<keyword evidence="3" id="KW-1185">Reference proteome</keyword>
<protein>
    <submittedName>
        <fullName evidence="2">DciA family protein</fullName>
    </submittedName>
</protein>
<organism evidence="2 3">
    <name type="scientific">Futiania mangrovi</name>
    <dbReference type="NCBI Taxonomy" id="2959716"/>
    <lineage>
        <taxon>Bacteria</taxon>
        <taxon>Pseudomonadati</taxon>
        <taxon>Pseudomonadota</taxon>
        <taxon>Alphaproteobacteria</taxon>
        <taxon>Futianiales</taxon>
        <taxon>Futianiaceae</taxon>
        <taxon>Futiania</taxon>
    </lineage>
</organism>
<name>A0A9J6PLR4_9PROT</name>
<feature type="compositionally biased region" description="Gly residues" evidence="1">
    <location>
        <begin position="10"/>
        <end position="19"/>
    </location>
</feature>
<reference evidence="2" key="1">
    <citation type="submission" date="2022-06" db="EMBL/GenBank/DDBJ databases">
        <title>Isolation and Genomics of Futiania mangrovii gen. nov., sp. nov., a Rare and Metabolically-versatile member in the Class Alphaproteobacteria.</title>
        <authorList>
            <person name="Liu L."/>
            <person name="Huang W.-C."/>
            <person name="Pan J."/>
            <person name="Li J."/>
            <person name="Huang Y."/>
            <person name="Du H."/>
            <person name="Liu Y."/>
            <person name="Li M."/>
        </authorList>
    </citation>
    <scope>NUCLEOTIDE SEQUENCE</scope>
    <source>
        <strain evidence="2">FT118</strain>
    </source>
</reference>
<accession>A0A9J6PLR4</accession>
<dbReference type="EMBL" id="JAMZFT010000003">
    <property type="protein sequence ID" value="MCP1337583.1"/>
    <property type="molecule type" value="Genomic_DNA"/>
</dbReference>
<evidence type="ECO:0000313" key="3">
    <source>
        <dbReference type="Proteomes" id="UP001055804"/>
    </source>
</evidence>
<dbReference type="AlphaFoldDB" id="A0A9J6PLR4"/>
<evidence type="ECO:0000256" key="1">
    <source>
        <dbReference type="SAM" id="MobiDB-lite"/>
    </source>
</evidence>
<evidence type="ECO:0000313" key="2">
    <source>
        <dbReference type="EMBL" id="MCP1337583.1"/>
    </source>
</evidence>
<sequence>MGRRAPGQAQGKGGAGGKAGAQDDLFAKVAPDAERTAKGFQPAARSGSKVASKSFRKNGFLEARLITRWAEIVGEDIARATLPQHFRRSDDGGTLTVRASGAAALELQHYTPQILDRIAAYFGYRAVTRLKLVQGPLPPRRPRGRVRRVILPPEEAASLDALTAPLADEKLRAALQHLGRGVIGRRLSTEKRR</sequence>
<dbReference type="Proteomes" id="UP001055804">
    <property type="component" value="Unassembled WGS sequence"/>
</dbReference>